<evidence type="ECO:0000256" key="2">
    <source>
        <dbReference type="ARBA" id="ARBA00006143"/>
    </source>
</evidence>
<protein>
    <submittedName>
        <fullName evidence="9">Cytochrome c biogenesis protein CcdA</fullName>
    </submittedName>
</protein>
<gene>
    <name evidence="9" type="ORF">QJT80_08220</name>
</gene>
<evidence type="ECO:0000259" key="8">
    <source>
        <dbReference type="Pfam" id="PF02683"/>
    </source>
</evidence>
<reference evidence="9" key="1">
    <citation type="journal article" date="2023" name="Int. J. Mol. Sci.">
        <title>Metagenomics Revealed a New Genus 'Candidatus Thiocaldithrix dubininis' gen. nov., sp. nov. and a New Species 'Candidatus Thiothrix putei' sp. nov. in the Family Thiotrichaceae, Some Members of Which Have Traits of Both Na+- and H+-Motive Energetics.</title>
        <authorList>
            <person name="Ravin N.V."/>
            <person name="Muntyan M.S."/>
            <person name="Smolyakov D.D."/>
            <person name="Rudenko T.S."/>
            <person name="Beletsky A.V."/>
            <person name="Mardanov A.V."/>
            <person name="Grabovich M.Y."/>
        </authorList>
    </citation>
    <scope>NUCLEOTIDE SEQUENCE</scope>
    <source>
        <strain evidence="9">GKL-01</strain>
    </source>
</reference>
<feature type="transmembrane region" description="Helical" evidence="7">
    <location>
        <begin position="115"/>
        <end position="134"/>
    </location>
</feature>
<sequence>MVGWEGILAALLGGILTSASPCALAAIPVAVGYVGSRADNPRRAWWLSSAFVFGMNITLLGIGLLAARMGLLFGNVSGTWSIAVGLLVVAAGAWLWLRPASSCGISLPSGVQQRFANSGTWGAIVLGGLIGTVLSPCATPALAAVLTLVSTGSWLGASLWWGMLLLLVYGIGHSILLLVAGAMPAVANTLIRHIAHYDRWLPGRHTFAVILVMTGTWWVWQGFNML</sequence>
<organism evidence="9">
    <name type="scientific">Candidatus Thiocaldithrix dubininis</name>
    <dbReference type="NCBI Taxonomy" id="3080823"/>
    <lineage>
        <taxon>Bacteria</taxon>
        <taxon>Pseudomonadati</taxon>
        <taxon>Pseudomonadota</taxon>
        <taxon>Gammaproteobacteria</taxon>
        <taxon>Thiotrichales</taxon>
        <taxon>Thiotrichaceae</taxon>
        <taxon>Candidatus Thiocaldithrix</taxon>
    </lineage>
</organism>
<evidence type="ECO:0000256" key="1">
    <source>
        <dbReference type="ARBA" id="ARBA00004141"/>
    </source>
</evidence>
<dbReference type="GO" id="GO:0016020">
    <property type="term" value="C:membrane"/>
    <property type="evidence" value="ECO:0007669"/>
    <property type="project" value="UniProtKB-SubCell"/>
</dbReference>
<dbReference type="Proteomes" id="UP001300672">
    <property type="component" value="Chromosome"/>
</dbReference>
<feature type="transmembrane region" description="Helical" evidence="7">
    <location>
        <begin position="203"/>
        <end position="220"/>
    </location>
</feature>
<dbReference type="AlphaFoldDB" id="A0AA95H104"/>
<feature type="transmembrane region" description="Helical" evidence="7">
    <location>
        <begin position="44"/>
        <end position="65"/>
    </location>
</feature>
<keyword evidence="5 7" id="KW-1133">Transmembrane helix</keyword>
<name>A0AA95H104_9GAMM</name>
<dbReference type="InterPro" id="IPR051790">
    <property type="entry name" value="Cytochrome_c-biogenesis_DsbD"/>
</dbReference>
<dbReference type="PANTHER" id="PTHR31272">
    <property type="entry name" value="CYTOCHROME C-TYPE BIOGENESIS PROTEIN HI_1454-RELATED"/>
    <property type="match status" value="1"/>
</dbReference>
<dbReference type="Pfam" id="PF02683">
    <property type="entry name" value="DsbD_TM"/>
    <property type="match status" value="1"/>
</dbReference>
<dbReference type="GO" id="GO:0017004">
    <property type="term" value="P:cytochrome complex assembly"/>
    <property type="evidence" value="ECO:0007669"/>
    <property type="project" value="UniProtKB-KW"/>
</dbReference>
<comment type="similarity">
    <text evidence="2">Belongs to the DsbD family.</text>
</comment>
<keyword evidence="6 7" id="KW-0472">Membrane</keyword>
<feature type="transmembrane region" description="Helical" evidence="7">
    <location>
        <begin position="72"/>
        <end position="95"/>
    </location>
</feature>
<dbReference type="InterPro" id="IPR003834">
    <property type="entry name" value="Cyt_c_assmbl_TM_dom"/>
</dbReference>
<evidence type="ECO:0000256" key="7">
    <source>
        <dbReference type="SAM" id="Phobius"/>
    </source>
</evidence>
<reference evidence="9" key="2">
    <citation type="submission" date="2023-04" db="EMBL/GenBank/DDBJ databases">
        <authorList>
            <person name="Beletskiy A.V."/>
            <person name="Mardanov A.V."/>
            <person name="Ravin N.V."/>
        </authorList>
    </citation>
    <scope>NUCLEOTIDE SEQUENCE</scope>
    <source>
        <strain evidence="9">GKL-01</strain>
    </source>
</reference>
<feature type="transmembrane region" description="Helical" evidence="7">
    <location>
        <begin position="167"/>
        <end position="191"/>
    </location>
</feature>
<comment type="subcellular location">
    <subcellularLocation>
        <location evidence="1">Membrane</location>
        <topology evidence="1">Multi-pass membrane protein</topology>
    </subcellularLocation>
</comment>
<dbReference type="KEGG" id="tdu:QJT80_08220"/>
<evidence type="ECO:0000313" key="9">
    <source>
        <dbReference type="EMBL" id="WGZ89497.1"/>
    </source>
</evidence>
<keyword evidence="3 7" id="KW-0812">Transmembrane</keyword>
<evidence type="ECO:0000256" key="6">
    <source>
        <dbReference type="ARBA" id="ARBA00023136"/>
    </source>
</evidence>
<feature type="domain" description="Cytochrome C biogenesis protein transmembrane" evidence="8">
    <location>
        <begin position="8"/>
        <end position="218"/>
    </location>
</feature>
<accession>A0AA95H104</accession>
<proteinExistence type="inferred from homology"/>
<evidence type="ECO:0000256" key="5">
    <source>
        <dbReference type="ARBA" id="ARBA00022989"/>
    </source>
</evidence>
<evidence type="ECO:0000256" key="4">
    <source>
        <dbReference type="ARBA" id="ARBA00022748"/>
    </source>
</evidence>
<evidence type="ECO:0000256" key="3">
    <source>
        <dbReference type="ARBA" id="ARBA00022692"/>
    </source>
</evidence>
<dbReference type="EMBL" id="CP124755">
    <property type="protein sequence ID" value="WGZ89497.1"/>
    <property type="molecule type" value="Genomic_DNA"/>
</dbReference>
<dbReference type="PANTHER" id="PTHR31272:SF6">
    <property type="entry name" value="CYTOCHROME C-TYPE BIOGENESIS CCDA-LIKE CHLOROPLASTIC PROTEIN"/>
    <property type="match status" value="1"/>
</dbReference>
<keyword evidence="4" id="KW-0201">Cytochrome c-type biogenesis</keyword>